<dbReference type="AlphaFoldDB" id="A0A0N9W572"/>
<dbReference type="KEGG" id="aei:AOY20_13005"/>
<proteinExistence type="predicted"/>
<dbReference type="PANTHER" id="PTHR34472:SF1">
    <property type="entry name" value="SULFUR CARRIER PROTEIN THIS"/>
    <property type="match status" value="1"/>
</dbReference>
<protein>
    <submittedName>
        <fullName evidence="1">Thiamine biosynthesis protein ThiF</fullName>
    </submittedName>
</protein>
<dbReference type="InterPro" id="IPR003749">
    <property type="entry name" value="ThiS/MoaD-like"/>
</dbReference>
<dbReference type="Gene3D" id="3.10.20.30">
    <property type="match status" value="1"/>
</dbReference>
<dbReference type="InterPro" id="IPR010035">
    <property type="entry name" value="Thi_S"/>
</dbReference>
<dbReference type="EMBL" id="CP012808">
    <property type="protein sequence ID" value="ALH96381.1"/>
    <property type="molecule type" value="Genomic_DNA"/>
</dbReference>
<dbReference type="InterPro" id="IPR016155">
    <property type="entry name" value="Mopterin_synth/thiamin_S_b"/>
</dbReference>
<gene>
    <name evidence="1" type="ORF">AOY20_13005</name>
</gene>
<evidence type="ECO:0000313" key="2">
    <source>
        <dbReference type="Proteomes" id="UP000064939"/>
    </source>
</evidence>
<keyword evidence="2" id="KW-1185">Reference proteome</keyword>
<reference evidence="1 2" key="1">
    <citation type="journal article" date="2015" name="Int. J. Syst. Evol. Microbiol.">
        <title>Acinetobacter equi sp. nov. isolated from horse faeces.</title>
        <authorList>
            <person name="Poppel M.T."/>
            <person name="Skiebe E."/>
            <person name="Laue M."/>
            <person name="Bergmann H."/>
            <person name="Ebersberger I."/>
            <person name="Garn T."/>
            <person name="Fruth A."/>
            <person name="Baumgardt S."/>
            <person name="Busse H.J."/>
            <person name="Wilharm G."/>
        </authorList>
    </citation>
    <scope>NUCLEOTIDE SEQUENCE [LARGE SCALE GENOMIC DNA]</scope>
    <source>
        <strain evidence="1 2">114</strain>
    </source>
</reference>
<evidence type="ECO:0000313" key="1">
    <source>
        <dbReference type="EMBL" id="ALH96381.1"/>
    </source>
</evidence>
<dbReference type="InterPro" id="IPR012675">
    <property type="entry name" value="Beta-grasp_dom_sf"/>
</dbReference>
<dbReference type="Proteomes" id="UP000064939">
    <property type="component" value="Chromosome"/>
</dbReference>
<dbReference type="CDD" id="cd00565">
    <property type="entry name" value="Ubl_ThiS"/>
    <property type="match status" value="1"/>
</dbReference>
<dbReference type="NCBIfam" id="TIGR01683">
    <property type="entry name" value="thiS"/>
    <property type="match status" value="1"/>
</dbReference>
<dbReference type="STRING" id="1324350.AOY20_13005"/>
<organism evidence="1 2">
    <name type="scientific">Acinetobacter equi</name>
    <dbReference type="NCBI Taxonomy" id="1324350"/>
    <lineage>
        <taxon>Bacteria</taxon>
        <taxon>Pseudomonadati</taxon>
        <taxon>Pseudomonadota</taxon>
        <taxon>Gammaproteobacteria</taxon>
        <taxon>Moraxellales</taxon>
        <taxon>Moraxellaceae</taxon>
        <taxon>Acinetobacter</taxon>
    </lineage>
</organism>
<dbReference type="OrthoDB" id="9800283at2"/>
<dbReference type="PANTHER" id="PTHR34472">
    <property type="entry name" value="SULFUR CARRIER PROTEIN THIS"/>
    <property type="match status" value="1"/>
</dbReference>
<name>A0A0N9W572_9GAMM</name>
<accession>A0A0N9W572</accession>
<dbReference type="RefSeq" id="WP_054582260.1">
    <property type="nucleotide sequence ID" value="NZ_CP012808.1"/>
</dbReference>
<dbReference type="SUPFAM" id="SSF54285">
    <property type="entry name" value="MoaD/ThiS"/>
    <property type="match status" value="1"/>
</dbReference>
<dbReference type="Pfam" id="PF02597">
    <property type="entry name" value="ThiS"/>
    <property type="match status" value="1"/>
</dbReference>
<sequence>MKIYLNGEQQETQCTNLLQLIQELALEGKRFAVEKNEMIISKSKLEQAILTENDKIEIIHAVGGG</sequence>